<dbReference type="InterPro" id="IPR036977">
    <property type="entry name" value="DNA_primase_Znf_CHC2"/>
</dbReference>
<dbReference type="InterPro" id="IPR002694">
    <property type="entry name" value="Znf_CHC2"/>
</dbReference>
<sequence>MDIQEIKSRLTLAEVIKHYGYKADKHNRINCPFHDDKTPSMQLYYKTHTAYCFSSNCRTNGKSLDVIDFVMHKENSSKHEAINKCKEILGYQKPDSKERYQPELSREQFLGNMYQYFRNAVHNSKPAKDYLQHRSLDHKKTEIGYNAGQFHHGARKDENVIARCL</sequence>
<name>A0A368ZVG7_9FLAO</name>
<dbReference type="Proteomes" id="UP000253517">
    <property type="component" value="Unassembled WGS sequence"/>
</dbReference>
<dbReference type="GO" id="GO:0003899">
    <property type="term" value="F:DNA-directed RNA polymerase activity"/>
    <property type="evidence" value="ECO:0007669"/>
    <property type="project" value="InterPro"/>
</dbReference>
<evidence type="ECO:0000313" key="6">
    <source>
        <dbReference type="Proteomes" id="UP000253517"/>
    </source>
</evidence>
<keyword evidence="1" id="KW-0479">Metal-binding</keyword>
<dbReference type="PANTHER" id="PTHR30313:SF2">
    <property type="entry name" value="DNA PRIMASE"/>
    <property type="match status" value="1"/>
</dbReference>
<dbReference type="RefSeq" id="WP_211306557.1">
    <property type="nucleotide sequence ID" value="NZ_BHZF01000008.1"/>
</dbReference>
<organism evidence="5 6">
    <name type="scientific">Schleiferia thermophila</name>
    <dbReference type="NCBI Taxonomy" id="884107"/>
    <lineage>
        <taxon>Bacteria</taxon>
        <taxon>Pseudomonadati</taxon>
        <taxon>Bacteroidota</taxon>
        <taxon>Flavobacteriia</taxon>
        <taxon>Flavobacteriales</taxon>
        <taxon>Schleiferiaceae</taxon>
        <taxon>Schleiferia</taxon>
    </lineage>
</organism>
<dbReference type="Gene3D" id="3.90.580.10">
    <property type="entry name" value="Zinc finger, CHC2-type domain"/>
    <property type="match status" value="1"/>
</dbReference>
<dbReference type="GO" id="GO:0006269">
    <property type="term" value="P:DNA replication, synthesis of primer"/>
    <property type="evidence" value="ECO:0007669"/>
    <property type="project" value="TreeGrafter"/>
</dbReference>
<protein>
    <submittedName>
        <fullName evidence="5">CHC2-type zinc finger protein</fullName>
    </submittedName>
</protein>
<dbReference type="EMBL" id="QPJS01000010">
    <property type="protein sequence ID" value="RCX01000.1"/>
    <property type="molecule type" value="Genomic_DNA"/>
</dbReference>
<keyword evidence="3" id="KW-0862">Zinc</keyword>
<dbReference type="PANTHER" id="PTHR30313">
    <property type="entry name" value="DNA PRIMASE"/>
    <property type="match status" value="1"/>
</dbReference>
<evidence type="ECO:0000313" key="5">
    <source>
        <dbReference type="EMBL" id="RCX01000.1"/>
    </source>
</evidence>
<feature type="domain" description="Zinc finger CHC2-type" evidence="4">
    <location>
        <begin position="31"/>
        <end position="86"/>
    </location>
</feature>
<evidence type="ECO:0000256" key="2">
    <source>
        <dbReference type="ARBA" id="ARBA00022771"/>
    </source>
</evidence>
<keyword evidence="6" id="KW-1185">Reference proteome</keyword>
<dbReference type="GO" id="GO:0003677">
    <property type="term" value="F:DNA binding"/>
    <property type="evidence" value="ECO:0007669"/>
    <property type="project" value="InterPro"/>
</dbReference>
<dbReference type="GO" id="GO:0008270">
    <property type="term" value="F:zinc ion binding"/>
    <property type="evidence" value="ECO:0007669"/>
    <property type="project" value="UniProtKB-KW"/>
</dbReference>
<evidence type="ECO:0000259" key="4">
    <source>
        <dbReference type="SMART" id="SM00400"/>
    </source>
</evidence>
<reference evidence="5 6" key="1">
    <citation type="submission" date="2018-07" db="EMBL/GenBank/DDBJ databases">
        <title>Genomic Encyclopedia of Type Strains, Phase IV (KMG-IV): sequencing the most valuable type-strain genomes for metagenomic binning, comparative biology and taxonomic classification.</title>
        <authorList>
            <person name="Goeker M."/>
        </authorList>
    </citation>
    <scope>NUCLEOTIDE SEQUENCE [LARGE SCALE GENOMIC DNA]</scope>
    <source>
        <strain evidence="5 6">DSM 21410</strain>
    </source>
</reference>
<dbReference type="GO" id="GO:0005737">
    <property type="term" value="C:cytoplasm"/>
    <property type="evidence" value="ECO:0007669"/>
    <property type="project" value="TreeGrafter"/>
</dbReference>
<gene>
    <name evidence="5" type="ORF">DES35_1102</name>
</gene>
<evidence type="ECO:0000256" key="3">
    <source>
        <dbReference type="ARBA" id="ARBA00022833"/>
    </source>
</evidence>
<dbReference type="SMART" id="SM00400">
    <property type="entry name" value="ZnF_CHCC"/>
    <property type="match status" value="1"/>
</dbReference>
<accession>A0A368ZVG7</accession>
<keyword evidence="2" id="KW-0863">Zinc-finger</keyword>
<proteinExistence type="predicted"/>
<dbReference type="InterPro" id="IPR050219">
    <property type="entry name" value="DnaG_primase"/>
</dbReference>
<dbReference type="Pfam" id="PF01807">
    <property type="entry name" value="Zn_ribbon_DnaG"/>
    <property type="match status" value="1"/>
</dbReference>
<dbReference type="AlphaFoldDB" id="A0A368ZVG7"/>
<comment type="caution">
    <text evidence="5">The sequence shown here is derived from an EMBL/GenBank/DDBJ whole genome shotgun (WGS) entry which is preliminary data.</text>
</comment>
<dbReference type="SUPFAM" id="SSF57783">
    <property type="entry name" value="Zinc beta-ribbon"/>
    <property type="match status" value="1"/>
</dbReference>
<evidence type="ECO:0000256" key="1">
    <source>
        <dbReference type="ARBA" id="ARBA00022723"/>
    </source>
</evidence>